<dbReference type="Proteomes" id="UP000030671">
    <property type="component" value="Unassembled WGS sequence"/>
</dbReference>
<proteinExistence type="predicted"/>
<dbReference type="AlphaFoldDB" id="W4K8A8"/>
<dbReference type="InterPro" id="IPR032567">
    <property type="entry name" value="RTL1-rel"/>
</dbReference>
<sequence>LPPSQLWDHKIKLEDRIDHLLKPKLYIFSLAEQVELKKFIDKNLKKGFIQKSKSHMVLPFFFPVIDYYKLNKIVVKKKYPLPIIQELL</sequence>
<evidence type="ECO:0000313" key="1">
    <source>
        <dbReference type="EMBL" id="ETW82067.1"/>
    </source>
</evidence>
<organism evidence="1 2">
    <name type="scientific">Heterobasidion irregulare (strain TC 32-1)</name>
    <dbReference type="NCBI Taxonomy" id="747525"/>
    <lineage>
        <taxon>Eukaryota</taxon>
        <taxon>Fungi</taxon>
        <taxon>Dikarya</taxon>
        <taxon>Basidiomycota</taxon>
        <taxon>Agaricomycotina</taxon>
        <taxon>Agaricomycetes</taxon>
        <taxon>Russulales</taxon>
        <taxon>Bondarzewiaceae</taxon>
        <taxon>Heterobasidion</taxon>
        <taxon>Heterobasidion annosum species complex</taxon>
    </lineage>
</organism>
<accession>W4K8A8</accession>
<dbReference type="KEGG" id="hir:HETIRDRAFT_16941"/>
<dbReference type="InterPro" id="IPR043502">
    <property type="entry name" value="DNA/RNA_pol_sf"/>
</dbReference>
<name>W4K8A8_HETIT</name>
<gene>
    <name evidence="1" type="ORF">HETIRDRAFT_16941</name>
</gene>
<keyword evidence="2" id="KW-1185">Reference proteome</keyword>
<evidence type="ECO:0000313" key="2">
    <source>
        <dbReference type="Proteomes" id="UP000030671"/>
    </source>
</evidence>
<dbReference type="PANTHER" id="PTHR15503">
    <property type="entry name" value="LDOC1 RELATED"/>
    <property type="match status" value="1"/>
</dbReference>
<feature type="non-terminal residue" evidence="1">
    <location>
        <position position="88"/>
    </location>
</feature>
<reference evidence="1 2" key="1">
    <citation type="journal article" date="2012" name="New Phytol.">
        <title>Insight into trade-off between wood decay and parasitism from the genome of a fungal forest pathogen.</title>
        <authorList>
            <person name="Olson A."/>
            <person name="Aerts A."/>
            <person name="Asiegbu F."/>
            <person name="Belbahri L."/>
            <person name="Bouzid O."/>
            <person name="Broberg A."/>
            <person name="Canback B."/>
            <person name="Coutinho P.M."/>
            <person name="Cullen D."/>
            <person name="Dalman K."/>
            <person name="Deflorio G."/>
            <person name="van Diepen L.T."/>
            <person name="Dunand C."/>
            <person name="Duplessis S."/>
            <person name="Durling M."/>
            <person name="Gonthier P."/>
            <person name="Grimwood J."/>
            <person name="Fossdal C.G."/>
            <person name="Hansson D."/>
            <person name="Henrissat B."/>
            <person name="Hietala A."/>
            <person name="Himmelstrand K."/>
            <person name="Hoffmeister D."/>
            <person name="Hogberg N."/>
            <person name="James T.Y."/>
            <person name="Karlsson M."/>
            <person name="Kohler A."/>
            <person name="Kues U."/>
            <person name="Lee Y.H."/>
            <person name="Lin Y.C."/>
            <person name="Lind M."/>
            <person name="Lindquist E."/>
            <person name="Lombard V."/>
            <person name="Lucas S."/>
            <person name="Lunden K."/>
            <person name="Morin E."/>
            <person name="Murat C."/>
            <person name="Park J."/>
            <person name="Raffaello T."/>
            <person name="Rouze P."/>
            <person name="Salamov A."/>
            <person name="Schmutz J."/>
            <person name="Solheim H."/>
            <person name="Stahlberg J."/>
            <person name="Velez H."/>
            <person name="de Vries R.P."/>
            <person name="Wiebenga A."/>
            <person name="Woodward S."/>
            <person name="Yakovlev I."/>
            <person name="Garbelotto M."/>
            <person name="Martin F."/>
            <person name="Grigoriev I.V."/>
            <person name="Stenlid J."/>
        </authorList>
    </citation>
    <scope>NUCLEOTIDE SEQUENCE [LARGE SCALE GENOMIC DNA]</scope>
    <source>
        <strain evidence="1 2">TC 32-1</strain>
    </source>
</reference>
<dbReference type="PANTHER" id="PTHR15503:SF22">
    <property type="entry name" value="TRANSPOSON TY3-I GAG POLYPROTEIN"/>
    <property type="match status" value="1"/>
</dbReference>
<dbReference type="STRING" id="747525.W4K8A8"/>
<dbReference type="RefSeq" id="XP_009545765.1">
    <property type="nucleotide sequence ID" value="XM_009547470.1"/>
</dbReference>
<dbReference type="HOGENOM" id="CLU_2474944_0_0_1"/>
<dbReference type="Gene3D" id="3.10.10.10">
    <property type="entry name" value="HIV Type 1 Reverse Transcriptase, subunit A, domain 1"/>
    <property type="match status" value="1"/>
</dbReference>
<feature type="non-terminal residue" evidence="1">
    <location>
        <position position="1"/>
    </location>
</feature>
<dbReference type="GeneID" id="20668218"/>
<dbReference type="EMBL" id="KI925458">
    <property type="protein sequence ID" value="ETW82067.1"/>
    <property type="molecule type" value="Genomic_DNA"/>
</dbReference>
<dbReference type="SUPFAM" id="SSF56672">
    <property type="entry name" value="DNA/RNA polymerases"/>
    <property type="match status" value="1"/>
</dbReference>
<dbReference type="InParanoid" id="W4K8A8"/>
<dbReference type="OrthoDB" id="3250101at2759"/>
<protein>
    <submittedName>
        <fullName evidence="1">Uncharacterized protein</fullName>
    </submittedName>
</protein>